<sequence length="64" mass="6953">MIGVQTGSDAISMTSGGSDDTRLEQIELSASIHLPLDEFELGDLAFCLAVRPLRGYRTGEQRRA</sequence>
<gene>
    <name evidence="1" type="ORF">AGR3A_pa30009</name>
</gene>
<protein>
    <submittedName>
        <fullName evidence="1">Uncharacterized protein</fullName>
    </submittedName>
</protein>
<dbReference type="AlphaFoldDB" id="A0A1S7S8Y0"/>
<evidence type="ECO:0000313" key="2">
    <source>
        <dbReference type="Proteomes" id="UP000191988"/>
    </source>
</evidence>
<dbReference type="Proteomes" id="UP000191988">
    <property type="component" value="Unassembled WGS sequence"/>
</dbReference>
<dbReference type="STRING" id="1183432.AGR3A_pa30009"/>
<dbReference type="EMBL" id="FBWK01000067">
    <property type="protein sequence ID" value="CUX64666.1"/>
    <property type="molecule type" value="Genomic_DNA"/>
</dbReference>
<organism evidence="1 2">
    <name type="scientific">Agrobacterium tomkonis CFBP 6623</name>
    <dbReference type="NCBI Taxonomy" id="1183432"/>
    <lineage>
        <taxon>Bacteria</taxon>
        <taxon>Pseudomonadati</taxon>
        <taxon>Pseudomonadota</taxon>
        <taxon>Alphaproteobacteria</taxon>
        <taxon>Hyphomicrobiales</taxon>
        <taxon>Rhizobiaceae</taxon>
        <taxon>Rhizobium/Agrobacterium group</taxon>
        <taxon>Agrobacterium</taxon>
        <taxon>Agrobacterium tumefaciens complex</taxon>
    </lineage>
</organism>
<evidence type="ECO:0000313" key="1">
    <source>
        <dbReference type="EMBL" id="CUX64666.1"/>
    </source>
</evidence>
<proteinExistence type="predicted"/>
<name>A0A1S7S8Y0_9HYPH</name>
<accession>A0A1S7S8Y0</accession>
<reference evidence="2" key="1">
    <citation type="submission" date="2016-01" db="EMBL/GenBank/DDBJ databases">
        <authorList>
            <person name="Regsiter A."/>
            <person name="william w."/>
        </authorList>
    </citation>
    <scope>NUCLEOTIDE SEQUENCE [LARGE SCALE GENOMIC DNA]</scope>
    <source>
        <strain evidence="2">CFBP 6623</strain>
    </source>
</reference>
<keyword evidence="2" id="KW-1185">Reference proteome</keyword>